<reference evidence="2 3" key="1">
    <citation type="submission" date="2021-03" db="EMBL/GenBank/DDBJ databases">
        <title>Sequencing the genomes of 1000 actinobacteria strains.</title>
        <authorList>
            <person name="Klenk H.-P."/>
        </authorList>
    </citation>
    <scope>NUCLEOTIDE SEQUENCE [LARGE SCALE GENOMIC DNA]</scope>
    <source>
        <strain evidence="2 3">DSM 18824</strain>
    </source>
</reference>
<gene>
    <name evidence="2" type="ORF">JOF29_000915</name>
</gene>
<dbReference type="Proteomes" id="UP000755585">
    <property type="component" value="Unassembled WGS sequence"/>
</dbReference>
<comment type="caution">
    <text evidence="2">The sequence shown here is derived from an EMBL/GenBank/DDBJ whole genome shotgun (WGS) entry which is preliminary data.</text>
</comment>
<evidence type="ECO:0000313" key="3">
    <source>
        <dbReference type="Proteomes" id="UP000755585"/>
    </source>
</evidence>
<evidence type="ECO:0000259" key="1">
    <source>
        <dbReference type="Pfam" id="PF03793"/>
    </source>
</evidence>
<accession>A0ABS4UDV8</accession>
<evidence type="ECO:0000313" key="2">
    <source>
        <dbReference type="EMBL" id="MBP2349832.1"/>
    </source>
</evidence>
<proteinExistence type="predicted"/>
<dbReference type="EMBL" id="JAGINT010000001">
    <property type="protein sequence ID" value="MBP2349832.1"/>
    <property type="molecule type" value="Genomic_DNA"/>
</dbReference>
<feature type="domain" description="PASTA" evidence="1">
    <location>
        <begin position="143"/>
        <end position="188"/>
    </location>
</feature>
<dbReference type="InterPro" id="IPR005543">
    <property type="entry name" value="PASTA_dom"/>
</dbReference>
<organism evidence="2 3">
    <name type="scientific">Kribbella aluminosa</name>
    <dbReference type="NCBI Taxonomy" id="416017"/>
    <lineage>
        <taxon>Bacteria</taxon>
        <taxon>Bacillati</taxon>
        <taxon>Actinomycetota</taxon>
        <taxon>Actinomycetes</taxon>
        <taxon>Propionibacteriales</taxon>
        <taxon>Kribbellaceae</taxon>
        <taxon>Kribbella</taxon>
    </lineage>
</organism>
<name>A0ABS4UDV8_9ACTN</name>
<dbReference type="Pfam" id="PF03793">
    <property type="entry name" value="PASTA"/>
    <property type="match status" value="1"/>
</dbReference>
<sequence length="188" mass="19433">MTNKAACGTPQQDTVLIDDPSATHFCSARRPDGVDSVQLSGRRSLDFHADEAFEIDGVRAERQHTTCSTSSHSPTSDSVLCSGAVGIPSLTVWFRADSSTSAQEVDRMLSRIQIVQGRPGVPSYSSLGGAPTGPLVAGYTPVLKAAGLKAHSKPVKSLSYPAGTILGVSPAVGTMLPVGAIVTVTVAK</sequence>
<keyword evidence="3" id="KW-1185">Reference proteome</keyword>
<protein>
    <recommendedName>
        <fullName evidence="1">PASTA domain-containing protein</fullName>
    </recommendedName>
</protein>
<dbReference type="Gene3D" id="3.30.10.20">
    <property type="match status" value="1"/>
</dbReference>
<dbReference type="RefSeq" id="WP_209692967.1">
    <property type="nucleotide sequence ID" value="NZ_BAAAVU010000016.1"/>
</dbReference>
<dbReference type="CDD" id="cd06577">
    <property type="entry name" value="PASTA_pknB"/>
    <property type="match status" value="1"/>
</dbReference>